<keyword evidence="2" id="KW-1185">Reference proteome</keyword>
<dbReference type="AlphaFoldDB" id="A0A5B7IEN4"/>
<accession>A0A5B7IEN4</accession>
<organism evidence="1 2">
    <name type="scientific">Portunus trituberculatus</name>
    <name type="common">Swimming crab</name>
    <name type="synonym">Neptunus trituberculatus</name>
    <dbReference type="NCBI Taxonomy" id="210409"/>
    <lineage>
        <taxon>Eukaryota</taxon>
        <taxon>Metazoa</taxon>
        <taxon>Ecdysozoa</taxon>
        <taxon>Arthropoda</taxon>
        <taxon>Crustacea</taxon>
        <taxon>Multicrustacea</taxon>
        <taxon>Malacostraca</taxon>
        <taxon>Eumalacostraca</taxon>
        <taxon>Eucarida</taxon>
        <taxon>Decapoda</taxon>
        <taxon>Pleocyemata</taxon>
        <taxon>Brachyura</taxon>
        <taxon>Eubrachyura</taxon>
        <taxon>Portunoidea</taxon>
        <taxon>Portunidae</taxon>
        <taxon>Portuninae</taxon>
        <taxon>Portunus</taxon>
    </lineage>
</organism>
<dbReference type="Proteomes" id="UP000324222">
    <property type="component" value="Unassembled WGS sequence"/>
</dbReference>
<evidence type="ECO:0000313" key="2">
    <source>
        <dbReference type="Proteomes" id="UP000324222"/>
    </source>
</evidence>
<name>A0A5B7IEN4_PORTR</name>
<sequence>MFSWIVTCPLTTSILLPSSSTLSIISLHLWYVQIKIIYKFV</sequence>
<gene>
    <name evidence="1" type="ORF">E2C01_075311</name>
</gene>
<dbReference type="EMBL" id="VSRR010054829">
    <property type="protein sequence ID" value="MPC80723.1"/>
    <property type="molecule type" value="Genomic_DNA"/>
</dbReference>
<comment type="caution">
    <text evidence="1">The sequence shown here is derived from an EMBL/GenBank/DDBJ whole genome shotgun (WGS) entry which is preliminary data.</text>
</comment>
<evidence type="ECO:0000313" key="1">
    <source>
        <dbReference type="EMBL" id="MPC80723.1"/>
    </source>
</evidence>
<reference evidence="1 2" key="1">
    <citation type="submission" date="2019-05" db="EMBL/GenBank/DDBJ databases">
        <title>Another draft genome of Portunus trituberculatus and its Hox gene families provides insights of decapod evolution.</title>
        <authorList>
            <person name="Jeong J.-H."/>
            <person name="Song I."/>
            <person name="Kim S."/>
            <person name="Choi T."/>
            <person name="Kim D."/>
            <person name="Ryu S."/>
            <person name="Kim W."/>
        </authorList>
    </citation>
    <scope>NUCLEOTIDE SEQUENCE [LARGE SCALE GENOMIC DNA]</scope>
    <source>
        <tissue evidence="1">Muscle</tissue>
    </source>
</reference>
<protein>
    <submittedName>
        <fullName evidence="1">Uncharacterized protein</fullName>
    </submittedName>
</protein>
<proteinExistence type="predicted"/>